<dbReference type="STRING" id="200361.A0A452XPQ8"/>
<dbReference type="EnsemblPlants" id="AET1Gv20098800.1">
    <property type="protein sequence ID" value="AET1Gv20098800.1"/>
    <property type="gene ID" value="AET1Gv20098800"/>
</dbReference>
<proteinExistence type="predicted"/>
<dbReference type="Proteomes" id="UP000015105">
    <property type="component" value="Chromosome 1D"/>
</dbReference>
<dbReference type="InterPro" id="IPR002156">
    <property type="entry name" value="RNaseH_domain"/>
</dbReference>
<reference evidence="3" key="1">
    <citation type="journal article" date="2014" name="Science">
        <title>Ancient hybridizations among the ancestral genomes of bread wheat.</title>
        <authorList>
            <consortium name="International Wheat Genome Sequencing Consortium,"/>
            <person name="Marcussen T."/>
            <person name="Sandve S.R."/>
            <person name="Heier L."/>
            <person name="Spannagl M."/>
            <person name="Pfeifer M."/>
            <person name="Jakobsen K.S."/>
            <person name="Wulff B.B."/>
            <person name="Steuernagel B."/>
            <person name="Mayer K.F."/>
            <person name="Olsen O.A."/>
        </authorList>
    </citation>
    <scope>NUCLEOTIDE SEQUENCE [LARGE SCALE GENOMIC DNA]</scope>
    <source>
        <strain evidence="3">cv. AL8/78</strain>
    </source>
</reference>
<evidence type="ECO:0000313" key="3">
    <source>
        <dbReference type="Proteomes" id="UP000015105"/>
    </source>
</evidence>
<evidence type="ECO:0000313" key="2">
    <source>
        <dbReference type="EnsemblPlants" id="AET1Gv20098800.1"/>
    </source>
</evidence>
<dbReference type="CDD" id="cd06222">
    <property type="entry name" value="RNase_H_like"/>
    <property type="match status" value="1"/>
</dbReference>
<dbReference type="Pfam" id="PF13456">
    <property type="entry name" value="RVT_3"/>
    <property type="match status" value="1"/>
</dbReference>
<dbReference type="GO" id="GO:0004523">
    <property type="term" value="F:RNA-DNA hybrid ribonuclease activity"/>
    <property type="evidence" value="ECO:0007669"/>
    <property type="project" value="InterPro"/>
</dbReference>
<dbReference type="PANTHER" id="PTHR47074">
    <property type="entry name" value="BNAC02G40300D PROTEIN"/>
    <property type="match status" value="1"/>
</dbReference>
<reference evidence="2" key="5">
    <citation type="journal article" date="2021" name="G3 (Bethesda)">
        <title>Aegilops tauschii genome assembly Aet v5.0 features greater sequence contiguity and improved annotation.</title>
        <authorList>
            <person name="Wang L."/>
            <person name="Zhu T."/>
            <person name="Rodriguez J.C."/>
            <person name="Deal K.R."/>
            <person name="Dubcovsky J."/>
            <person name="McGuire P.E."/>
            <person name="Lux T."/>
            <person name="Spannagl M."/>
            <person name="Mayer K.F.X."/>
            <person name="Baldrich P."/>
            <person name="Meyers B.C."/>
            <person name="Huo N."/>
            <person name="Gu Y.Q."/>
            <person name="Zhou H."/>
            <person name="Devos K.M."/>
            <person name="Bennetzen J.L."/>
            <person name="Unver T."/>
            <person name="Budak H."/>
            <person name="Gulick P.J."/>
            <person name="Galiba G."/>
            <person name="Kalapos B."/>
            <person name="Nelson D.R."/>
            <person name="Li P."/>
            <person name="You F.M."/>
            <person name="Luo M.C."/>
            <person name="Dvorak J."/>
        </authorList>
    </citation>
    <scope>NUCLEOTIDE SEQUENCE [LARGE SCALE GENOMIC DNA]</scope>
    <source>
        <strain evidence="2">cv. AL8/78</strain>
    </source>
</reference>
<sequence>LMESLSHDQFVLLAVTLWAIWTARRKEIHKGIFQTPQATTDFVRRFIAELEVLENRTESTARGGPPAQIRPRAPPAGWFKIHVDAGVRTGRGGSAAAICRDQQGNYLGSSALVIAGVDDPAILETIACHEELALAEDLNLNNLIIASDAKQVVSDNSVSHMGRNAAIIQEIRSRASSFVCNFMFEGRAANRDVHKLAKYSLSLGPGRHIWLGQPQATTCIPRVVDFDE</sequence>
<dbReference type="AlphaFoldDB" id="A0A452XPQ8"/>
<dbReference type="PANTHER" id="PTHR47074:SF73">
    <property type="entry name" value="OS04G0448401 PROTEIN"/>
    <property type="match status" value="1"/>
</dbReference>
<reference evidence="2" key="4">
    <citation type="submission" date="2019-03" db="UniProtKB">
        <authorList>
            <consortium name="EnsemblPlants"/>
        </authorList>
    </citation>
    <scope>IDENTIFICATION</scope>
</reference>
<protein>
    <recommendedName>
        <fullName evidence="1">RNase H type-1 domain-containing protein</fullName>
    </recommendedName>
</protein>
<dbReference type="InterPro" id="IPR052929">
    <property type="entry name" value="RNase_H-like_EbsB-rel"/>
</dbReference>
<dbReference type="InterPro" id="IPR036397">
    <property type="entry name" value="RNaseH_sf"/>
</dbReference>
<reference evidence="3" key="2">
    <citation type="journal article" date="2017" name="Nat. Plants">
        <title>The Aegilops tauschii genome reveals multiple impacts of transposons.</title>
        <authorList>
            <person name="Zhao G."/>
            <person name="Zou C."/>
            <person name="Li K."/>
            <person name="Wang K."/>
            <person name="Li T."/>
            <person name="Gao L."/>
            <person name="Zhang X."/>
            <person name="Wang H."/>
            <person name="Yang Z."/>
            <person name="Liu X."/>
            <person name="Jiang W."/>
            <person name="Mao L."/>
            <person name="Kong X."/>
            <person name="Jiao Y."/>
            <person name="Jia J."/>
        </authorList>
    </citation>
    <scope>NUCLEOTIDE SEQUENCE [LARGE SCALE GENOMIC DNA]</scope>
    <source>
        <strain evidence="3">cv. AL8/78</strain>
    </source>
</reference>
<reference evidence="2" key="3">
    <citation type="journal article" date="2017" name="Nature">
        <title>Genome sequence of the progenitor of the wheat D genome Aegilops tauschii.</title>
        <authorList>
            <person name="Luo M.C."/>
            <person name="Gu Y.Q."/>
            <person name="Puiu D."/>
            <person name="Wang H."/>
            <person name="Twardziok S.O."/>
            <person name="Deal K.R."/>
            <person name="Huo N."/>
            <person name="Zhu T."/>
            <person name="Wang L."/>
            <person name="Wang Y."/>
            <person name="McGuire P.E."/>
            <person name="Liu S."/>
            <person name="Long H."/>
            <person name="Ramasamy R.K."/>
            <person name="Rodriguez J.C."/>
            <person name="Van S.L."/>
            <person name="Yuan L."/>
            <person name="Wang Z."/>
            <person name="Xia Z."/>
            <person name="Xiao L."/>
            <person name="Anderson O.D."/>
            <person name="Ouyang S."/>
            <person name="Liang Y."/>
            <person name="Zimin A.V."/>
            <person name="Pertea G."/>
            <person name="Qi P."/>
            <person name="Bennetzen J.L."/>
            <person name="Dai X."/>
            <person name="Dawson M.W."/>
            <person name="Muller H.G."/>
            <person name="Kugler K."/>
            <person name="Rivarola-Duarte L."/>
            <person name="Spannagl M."/>
            <person name="Mayer K.F.X."/>
            <person name="Lu F.H."/>
            <person name="Bevan M.W."/>
            <person name="Leroy P."/>
            <person name="Li P."/>
            <person name="You F.M."/>
            <person name="Sun Q."/>
            <person name="Liu Z."/>
            <person name="Lyons E."/>
            <person name="Wicker T."/>
            <person name="Salzberg S.L."/>
            <person name="Devos K.M."/>
            <person name="Dvorak J."/>
        </authorList>
    </citation>
    <scope>NUCLEOTIDE SEQUENCE [LARGE SCALE GENOMIC DNA]</scope>
    <source>
        <strain evidence="2">cv. AL8/78</strain>
    </source>
</reference>
<keyword evidence="3" id="KW-1185">Reference proteome</keyword>
<accession>A0A452XPQ8</accession>
<dbReference type="GO" id="GO:0003676">
    <property type="term" value="F:nucleic acid binding"/>
    <property type="evidence" value="ECO:0007669"/>
    <property type="project" value="InterPro"/>
</dbReference>
<dbReference type="Gene3D" id="3.30.420.10">
    <property type="entry name" value="Ribonuclease H-like superfamily/Ribonuclease H"/>
    <property type="match status" value="1"/>
</dbReference>
<dbReference type="Gramene" id="AET1Gv20098800.1">
    <property type="protein sequence ID" value="AET1Gv20098800.1"/>
    <property type="gene ID" value="AET1Gv20098800"/>
</dbReference>
<feature type="domain" description="RNase H type-1" evidence="1">
    <location>
        <begin position="88"/>
        <end position="199"/>
    </location>
</feature>
<organism evidence="2 3">
    <name type="scientific">Aegilops tauschii subsp. strangulata</name>
    <name type="common">Goatgrass</name>
    <dbReference type="NCBI Taxonomy" id="200361"/>
    <lineage>
        <taxon>Eukaryota</taxon>
        <taxon>Viridiplantae</taxon>
        <taxon>Streptophyta</taxon>
        <taxon>Embryophyta</taxon>
        <taxon>Tracheophyta</taxon>
        <taxon>Spermatophyta</taxon>
        <taxon>Magnoliopsida</taxon>
        <taxon>Liliopsida</taxon>
        <taxon>Poales</taxon>
        <taxon>Poaceae</taxon>
        <taxon>BOP clade</taxon>
        <taxon>Pooideae</taxon>
        <taxon>Triticodae</taxon>
        <taxon>Triticeae</taxon>
        <taxon>Triticinae</taxon>
        <taxon>Aegilops</taxon>
    </lineage>
</organism>
<dbReference type="InterPro" id="IPR044730">
    <property type="entry name" value="RNase_H-like_dom_plant"/>
</dbReference>
<name>A0A452XPQ8_AEGTS</name>
<evidence type="ECO:0000259" key="1">
    <source>
        <dbReference type="Pfam" id="PF13456"/>
    </source>
</evidence>